<evidence type="ECO:0000256" key="7">
    <source>
        <dbReference type="ARBA" id="ARBA00023136"/>
    </source>
</evidence>
<feature type="transmembrane region" description="Helical" evidence="8">
    <location>
        <begin position="149"/>
        <end position="166"/>
    </location>
</feature>
<keyword evidence="4" id="KW-1003">Cell membrane</keyword>
<evidence type="ECO:0000256" key="6">
    <source>
        <dbReference type="ARBA" id="ARBA00022989"/>
    </source>
</evidence>
<keyword evidence="3" id="KW-0813">Transport</keyword>
<evidence type="ECO:0000256" key="1">
    <source>
        <dbReference type="ARBA" id="ARBA00004651"/>
    </source>
</evidence>
<sequence length="363" mass="41592">MGRRYIFLKKITLFIVFFIVLIFALKEARSFLIPIMLAVLLAYMLFPLASFLERKWLPRILANLVAILFSIGVLVLAFNFISHQVSVFAEDLPDIQNQAETNWESIKRNLSESTGISKDRIDDWEKDVRSVYETSDAMLRSTFSTTTNIIVQTGLMPVYIFFLLYYRDKFHEVILQLSRDRREKTETILKEVNLVAKKYMTGLVIVVFILSILHTGAFLIIGIDYPVFFGVMAALFNFIPYFGTLIGAVLPLSYAFLAMDSLSYSFWVLIYFIVIQFVENNILTPNITGGYLSLNPFVTILSLILGSMLWGVAGMILIVPFVAMFKIFCDHVSFLKPIGYFLSDKGTEKYALSVEKMKGWFKK</sequence>
<feature type="transmembrane region" description="Helical" evidence="8">
    <location>
        <begin position="61"/>
        <end position="81"/>
    </location>
</feature>
<dbReference type="PANTHER" id="PTHR21716:SF53">
    <property type="entry name" value="PERMEASE PERM-RELATED"/>
    <property type="match status" value="1"/>
</dbReference>
<dbReference type="AlphaFoldDB" id="A0AAP2CMG4"/>
<dbReference type="InterPro" id="IPR002549">
    <property type="entry name" value="AI-2E-like"/>
</dbReference>
<comment type="caution">
    <text evidence="9">The sequence shown here is derived from an EMBL/GenBank/DDBJ whole genome shotgun (WGS) entry which is preliminary data.</text>
</comment>
<protein>
    <submittedName>
        <fullName evidence="9">AI-2E family transporter</fullName>
    </submittedName>
</protein>
<evidence type="ECO:0000313" key="9">
    <source>
        <dbReference type="EMBL" id="MBS9525255.1"/>
    </source>
</evidence>
<keyword evidence="10" id="KW-1185">Reference proteome</keyword>
<dbReference type="RefSeq" id="WP_213946116.1">
    <property type="nucleotide sequence ID" value="NZ_JAHCMY010000010.1"/>
</dbReference>
<feature type="transmembrane region" description="Helical" evidence="8">
    <location>
        <begin position="31"/>
        <end position="49"/>
    </location>
</feature>
<dbReference type="GO" id="GO:0005886">
    <property type="term" value="C:plasma membrane"/>
    <property type="evidence" value="ECO:0007669"/>
    <property type="project" value="UniProtKB-SubCell"/>
</dbReference>
<evidence type="ECO:0000256" key="3">
    <source>
        <dbReference type="ARBA" id="ARBA00022448"/>
    </source>
</evidence>
<dbReference type="PANTHER" id="PTHR21716">
    <property type="entry name" value="TRANSMEMBRANE PROTEIN"/>
    <property type="match status" value="1"/>
</dbReference>
<accession>A0AAP2CMG4</accession>
<evidence type="ECO:0000256" key="5">
    <source>
        <dbReference type="ARBA" id="ARBA00022692"/>
    </source>
</evidence>
<evidence type="ECO:0000256" key="2">
    <source>
        <dbReference type="ARBA" id="ARBA00009773"/>
    </source>
</evidence>
<feature type="transmembrane region" description="Helical" evidence="8">
    <location>
        <begin position="298"/>
        <end position="325"/>
    </location>
</feature>
<reference evidence="9 10" key="1">
    <citation type="submission" date="2021-05" db="EMBL/GenBank/DDBJ databases">
        <authorList>
            <person name="Zhang Z.D."/>
            <person name="Osman G."/>
        </authorList>
    </citation>
    <scope>NUCLEOTIDE SEQUENCE [LARGE SCALE GENOMIC DNA]</scope>
    <source>
        <strain evidence="9 10">KCTC 32217</strain>
    </source>
</reference>
<dbReference type="Pfam" id="PF01594">
    <property type="entry name" value="AI-2E_transport"/>
    <property type="match status" value="1"/>
</dbReference>
<feature type="transmembrane region" description="Helical" evidence="8">
    <location>
        <begin position="199"/>
        <end position="221"/>
    </location>
</feature>
<name>A0AAP2CMG4_9BACT</name>
<dbReference type="Proteomes" id="UP001319104">
    <property type="component" value="Unassembled WGS sequence"/>
</dbReference>
<evidence type="ECO:0000256" key="8">
    <source>
        <dbReference type="SAM" id="Phobius"/>
    </source>
</evidence>
<comment type="similarity">
    <text evidence="2">Belongs to the autoinducer-2 exporter (AI-2E) (TC 2.A.86) family.</text>
</comment>
<evidence type="ECO:0000256" key="4">
    <source>
        <dbReference type="ARBA" id="ARBA00022475"/>
    </source>
</evidence>
<organism evidence="9 10">
    <name type="scientific">Litoribacter ruber</name>
    <dbReference type="NCBI Taxonomy" id="702568"/>
    <lineage>
        <taxon>Bacteria</taxon>
        <taxon>Pseudomonadati</taxon>
        <taxon>Bacteroidota</taxon>
        <taxon>Cytophagia</taxon>
        <taxon>Cytophagales</taxon>
        <taxon>Cyclobacteriaceae</taxon>
        <taxon>Litoribacter</taxon>
    </lineage>
</organism>
<feature type="transmembrane region" description="Helical" evidence="8">
    <location>
        <begin position="7"/>
        <end position="25"/>
    </location>
</feature>
<evidence type="ECO:0000313" key="10">
    <source>
        <dbReference type="Proteomes" id="UP001319104"/>
    </source>
</evidence>
<feature type="transmembrane region" description="Helical" evidence="8">
    <location>
        <begin position="227"/>
        <end position="250"/>
    </location>
</feature>
<comment type="subcellular location">
    <subcellularLocation>
        <location evidence="1">Cell membrane</location>
        <topology evidence="1">Multi-pass membrane protein</topology>
    </subcellularLocation>
</comment>
<keyword evidence="6 8" id="KW-1133">Transmembrane helix</keyword>
<feature type="transmembrane region" description="Helical" evidence="8">
    <location>
        <begin position="262"/>
        <end position="278"/>
    </location>
</feature>
<keyword evidence="7 8" id="KW-0472">Membrane</keyword>
<dbReference type="EMBL" id="JAHCMY010000010">
    <property type="protein sequence ID" value="MBS9525255.1"/>
    <property type="molecule type" value="Genomic_DNA"/>
</dbReference>
<proteinExistence type="inferred from homology"/>
<gene>
    <name evidence="9" type="ORF">KI659_14650</name>
</gene>
<keyword evidence="5 8" id="KW-0812">Transmembrane</keyword>